<dbReference type="EMBL" id="PNHG01000001">
    <property type="protein sequence ID" value="PMC65453.1"/>
    <property type="molecule type" value="Genomic_DNA"/>
</dbReference>
<comment type="caution">
    <text evidence="2">The sequence shown here is derived from an EMBL/GenBank/DDBJ whole genome shotgun (WGS) entry which is preliminary data.</text>
</comment>
<keyword evidence="2" id="KW-0255">Endonuclease</keyword>
<name>A0A2N6T805_9CORY</name>
<gene>
    <name evidence="2" type="ORF">CJ203_00855</name>
</gene>
<dbReference type="Gene3D" id="1.10.30.50">
    <property type="match status" value="1"/>
</dbReference>
<feature type="domain" description="HNH nuclease" evidence="1">
    <location>
        <begin position="257"/>
        <end position="310"/>
    </location>
</feature>
<dbReference type="SMART" id="SM00507">
    <property type="entry name" value="HNHc"/>
    <property type="match status" value="1"/>
</dbReference>
<organism evidence="2 3">
    <name type="scientific">Corynebacterium tuscaniense</name>
    <dbReference type="NCBI Taxonomy" id="302449"/>
    <lineage>
        <taxon>Bacteria</taxon>
        <taxon>Bacillati</taxon>
        <taxon>Actinomycetota</taxon>
        <taxon>Actinomycetes</taxon>
        <taxon>Mycobacteriales</taxon>
        <taxon>Corynebacteriaceae</taxon>
        <taxon>Corynebacterium</taxon>
    </lineage>
</organism>
<evidence type="ECO:0000259" key="1">
    <source>
        <dbReference type="SMART" id="SM00507"/>
    </source>
</evidence>
<dbReference type="GO" id="GO:0004519">
    <property type="term" value="F:endonuclease activity"/>
    <property type="evidence" value="ECO:0007669"/>
    <property type="project" value="UniProtKB-KW"/>
</dbReference>
<evidence type="ECO:0000313" key="2">
    <source>
        <dbReference type="EMBL" id="PMC65453.1"/>
    </source>
</evidence>
<dbReference type="Pfam" id="PF01844">
    <property type="entry name" value="HNH"/>
    <property type="match status" value="1"/>
</dbReference>
<reference evidence="2 3" key="1">
    <citation type="submission" date="2017-09" db="EMBL/GenBank/DDBJ databases">
        <title>Bacterial strain isolated from the female urinary microbiota.</title>
        <authorList>
            <person name="Thomas-White K."/>
            <person name="Kumar N."/>
            <person name="Forster S."/>
            <person name="Putonti C."/>
            <person name="Lawley T."/>
            <person name="Wolfe A.J."/>
        </authorList>
    </citation>
    <scope>NUCLEOTIDE SEQUENCE [LARGE SCALE GENOMIC DNA]</scope>
    <source>
        <strain evidence="2 3">UMB0792</strain>
    </source>
</reference>
<dbReference type="GO" id="GO:0008270">
    <property type="term" value="F:zinc ion binding"/>
    <property type="evidence" value="ECO:0007669"/>
    <property type="project" value="InterPro"/>
</dbReference>
<dbReference type="InterPro" id="IPR003615">
    <property type="entry name" value="HNH_nuc"/>
</dbReference>
<keyword evidence="2" id="KW-0540">Nuclease</keyword>
<dbReference type="Proteomes" id="UP000235836">
    <property type="component" value="Unassembled WGS sequence"/>
</dbReference>
<dbReference type="RefSeq" id="WP_052092546.1">
    <property type="nucleotide sequence ID" value="NZ_JBHRZL010000002.1"/>
</dbReference>
<proteinExistence type="predicted"/>
<keyword evidence="2" id="KW-0378">Hydrolase</keyword>
<sequence>MTFDELLEVLSGTALTALEGFDRQRAIAAGMSPRHAADLQTVHRAYWGPTRTPKQQRLAREEALVGGFVVEQLVFVEKRIAHIEDHGERMRLRRALLASHCTYEALRRRADRLIPRPQPAAPKPQVKFHAPRDGMGGMSVTAPERDLADLEHALRSLIDPSKPAAAQMVRPLLKLLRGDGAGIPAAAPRPLVLIPLPAYVRIVRGEGYETILGLTDGTTMTGADYLAEYHGAELEVALFHPQEGAVNLYRTQRFANQKQRDLAKAVMPVCPVPGCRHGAENCEIHHITAWKNGGETNVANLVPLCRYHNGTNDDDPGMVRRGRIDKVGAQPIWRSPNGYAVPNKHSEWGALNVLFKPFQYG</sequence>
<dbReference type="InterPro" id="IPR002711">
    <property type="entry name" value="HNH"/>
</dbReference>
<evidence type="ECO:0000313" key="3">
    <source>
        <dbReference type="Proteomes" id="UP000235836"/>
    </source>
</evidence>
<dbReference type="AlphaFoldDB" id="A0A2N6T805"/>
<keyword evidence="3" id="KW-1185">Reference proteome</keyword>
<accession>A0A2N6T805</accession>
<dbReference type="CDD" id="cd00085">
    <property type="entry name" value="HNHc"/>
    <property type="match status" value="1"/>
</dbReference>
<dbReference type="GO" id="GO:0003676">
    <property type="term" value="F:nucleic acid binding"/>
    <property type="evidence" value="ECO:0007669"/>
    <property type="project" value="InterPro"/>
</dbReference>
<protein>
    <submittedName>
        <fullName evidence="2">HNH endonuclease</fullName>
    </submittedName>
</protein>